<dbReference type="EMBL" id="CAXAMN010004091">
    <property type="protein sequence ID" value="CAK9007618.1"/>
    <property type="molecule type" value="Genomic_DNA"/>
</dbReference>
<evidence type="ECO:0008006" key="5">
    <source>
        <dbReference type="Google" id="ProtNLM"/>
    </source>
</evidence>
<dbReference type="Proteomes" id="UP001642484">
    <property type="component" value="Unassembled WGS sequence"/>
</dbReference>
<evidence type="ECO:0000313" key="4">
    <source>
        <dbReference type="Proteomes" id="UP001642484"/>
    </source>
</evidence>
<comment type="caution">
    <text evidence="3">The sequence shown here is derived from an EMBL/GenBank/DDBJ whole genome shotgun (WGS) entry which is preliminary data.</text>
</comment>
<feature type="region of interest" description="Disordered" evidence="1">
    <location>
        <begin position="57"/>
        <end position="79"/>
    </location>
</feature>
<proteinExistence type="predicted"/>
<keyword evidence="4" id="KW-1185">Reference proteome</keyword>
<accession>A0ABP0IZW2</accession>
<reference evidence="3 4" key="1">
    <citation type="submission" date="2024-02" db="EMBL/GenBank/DDBJ databases">
        <authorList>
            <person name="Chen Y."/>
            <person name="Shah S."/>
            <person name="Dougan E. K."/>
            <person name="Thang M."/>
            <person name="Chan C."/>
        </authorList>
    </citation>
    <scope>NUCLEOTIDE SEQUENCE [LARGE SCALE GENOMIC DNA]</scope>
</reference>
<organism evidence="3 4">
    <name type="scientific">Durusdinium trenchii</name>
    <dbReference type="NCBI Taxonomy" id="1381693"/>
    <lineage>
        <taxon>Eukaryota</taxon>
        <taxon>Sar</taxon>
        <taxon>Alveolata</taxon>
        <taxon>Dinophyceae</taxon>
        <taxon>Suessiales</taxon>
        <taxon>Symbiodiniaceae</taxon>
        <taxon>Durusdinium</taxon>
    </lineage>
</organism>
<protein>
    <recommendedName>
        <fullName evidence="5">Ubiquitin-like domain-containing protein</fullName>
    </recommendedName>
</protein>
<evidence type="ECO:0000313" key="2">
    <source>
        <dbReference type="EMBL" id="CAK9007576.1"/>
    </source>
</evidence>
<evidence type="ECO:0000313" key="3">
    <source>
        <dbReference type="EMBL" id="CAK9007618.1"/>
    </source>
</evidence>
<name>A0ABP0IZW2_9DINO</name>
<sequence>MRSPGIRFLDTFGLTRALEVLQLQLARLTESVLVQLDDRVRTIEQGFSQLQKVSSQVAPVEPCNEDAEEEEENGGQAPNPQLNLVISQSDNPSAMVTVEVRAREKVQDLKTKAHQQLAVWARFCDELGSQAELPPLKDCKLSRASNKEVLDDRKRLAHCGLENGDELHLGTDHAVVSPDLALNQGQLGQEIVPILDEPEDMCSPIVHLLVAHALGEVNIEARRSETVLSVKKRALEQLDVWCRFTDVCNDGSDSSAKLPALEVAKLYASGSGDGLLLPQPLVESCSLAQCGLQAGAKLFLRAS</sequence>
<dbReference type="EMBL" id="CAXAMN010004080">
    <property type="protein sequence ID" value="CAK9007576.1"/>
    <property type="molecule type" value="Genomic_DNA"/>
</dbReference>
<feature type="compositionally biased region" description="Acidic residues" evidence="1">
    <location>
        <begin position="63"/>
        <end position="73"/>
    </location>
</feature>
<evidence type="ECO:0000256" key="1">
    <source>
        <dbReference type="SAM" id="MobiDB-lite"/>
    </source>
</evidence>
<gene>
    <name evidence="2" type="ORF">CCMP2556_LOCUS8900</name>
    <name evidence="3" type="ORF">CCMP2556_LOCUS8918</name>
</gene>